<dbReference type="PANTHER" id="PTHR47969">
    <property type="entry name" value="CHROMOSOME-ASSOCIATED KINESIN KIF4A-RELATED"/>
    <property type="match status" value="1"/>
</dbReference>
<dbReference type="GO" id="GO:0007052">
    <property type="term" value="P:mitotic spindle organization"/>
    <property type="evidence" value="ECO:0007669"/>
    <property type="project" value="TreeGrafter"/>
</dbReference>
<feature type="region of interest" description="Disordered" evidence="8">
    <location>
        <begin position="613"/>
        <end position="636"/>
    </location>
</feature>
<dbReference type="GO" id="GO:0005737">
    <property type="term" value="C:cytoplasm"/>
    <property type="evidence" value="ECO:0007669"/>
    <property type="project" value="UniProtKB-SubCell"/>
</dbReference>
<feature type="compositionally biased region" description="Basic and acidic residues" evidence="8">
    <location>
        <begin position="1085"/>
        <end position="1106"/>
    </location>
</feature>
<dbReference type="InterPro" id="IPR027417">
    <property type="entry name" value="P-loop_NTPase"/>
</dbReference>
<feature type="compositionally biased region" description="Polar residues" evidence="8">
    <location>
        <begin position="697"/>
        <end position="713"/>
    </location>
</feature>
<evidence type="ECO:0000259" key="9">
    <source>
        <dbReference type="PROSITE" id="PS50067"/>
    </source>
</evidence>
<accession>A0A9N8YUN7</accession>
<evidence type="ECO:0000256" key="6">
    <source>
        <dbReference type="PROSITE-ProRule" id="PRU00283"/>
    </source>
</evidence>
<proteinExistence type="inferred from homology"/>
<feature type="region of interest" description="Disordered" evidence="8">
    <location>
        <begin position="870"/>
        <end position="902"/>
    </location>
</feature>
<dbReference type="Gene3D" id="3.40.850.10">
    <property type="entry name" value="Kinesin motor domain"/>
    <property type="match status" value="1"/>
</dbReference>
<gene>
    <name evidence="10" type="ORF">RFULGI_LOCUS134</name>
</gene>
<feature type="compositionally biased region" description="Polar residues" evidence="8">
    <location>
        <begin position="1496"/>
        <end position="1506"/>
    </location>
</feature>
<feature type="compositionally biased region" description="Polar residues" evidence="8">
    <location>
        <begin position="1455"/>
        <end position="1467"/>
    </location>
</feature>
<reference evidence="10" key="1">
    <citation type="submission" date="2021-06" db="EMBL/GenBank/DDBJ databases">
        <authorList>
            <person name="Kallberg Y."/>
            <person name="Tangrot J."/>
            <person name="Rosling A."/>
        </authorList>
    </citation>
    <scope>NUCLEOTIDE SEQUENCE</scope>
    <source>
        <strain evidence="10">IN212</strain>
    </source>
</reference>
<comment type="subcellular location">
    <subcellularLocation>
        <location evidence="1">Cytoplasm</location>
    </subcellularLocation>
</comment>
<keyword evidence="4" id="KW-0067">ATP-binding</keyword>
<dbReference type="PROSITE" id="PS50067">
    <property type="entry name" value="KINESIN_MOTOR_2"/>
    <property type="match status" value="1"/>
</dbReference>
<evidence type="ECO:0000313" key="10">
    <source>
        <dbReference type="EMBL" id="CAG8449167.1"/>
    </source>
</evidence>
<dbReference type="GO" id="GO:0005875">
    <property type="term" value="C:microtubule associated complex"/>
    <property type="evidence" value="ECO:0007669"/>
    <property type="project" value="TreeGrafter"/>
</dbReference>
<dbReference type="GO" id="GO:0051231">
    <property type="term" value="P:spindle elongation"/>
    <property type="evidence" value="ECO:0007669"/>
    <property type="project" value="TreeGrafter"/>
</dbReference>
<name>A0A9N8YUN7_9GLOM</name>
<keyword evidence="11" id="KW-1185">Reference proteome</keyword>
<dbReference type="InterPro" id="IPR036961">
    <property type="entry name" value="Kinesin_motor_dom_sf"/>
</dbReference>
<feature type="compositionally biased region" description="Basic residues" evidence="8">
    <location>
        <begin position="499"/>
        <end position="509"/>
    </location>
</feature>
<evidence type="ECO:0000256" key="7">
    <source>
        <dbReference type="SAM" id="Coils"/>
    </source>
</evidence>
<feature type="compositionally biased region" description="Basic and acidic residues" evidence="8">
    <location>
        <begin position="471"/>
        <end position="485"/>
    </location>
</feature>
<feature type="region of interest" description="Disordered" evidence="8">
    <location>
        <begin position="667"/>
        <end position="713"/>
    </location>
</feature>
<feature type="compositionally biased region" description="Polar residues" evidence="8">
    <location>
        <begin position="625"/>
        <end position="636"/>
    </location>
</feature>
<evidence type="ECO:0000313" key="11">
    <source>
        <dbReference type="Proteomes" id="UP000789396"/>
    </source>
</evidence>
<feature type="compositionally biased region" description="Polar residues" evidence="8">
    <location>
        <begin position="1301"/>
        <end position="1326"/>
    </location>
</feature>
<dbReference type="Pfam" id="PF00225">
    <property type="entry name" value="Kinesin"/>
    <property type="match status" value="1"/>
</dbReference>
<dbReference type="PROSITE" id="PS00411">
    <property type="entry name" value="KINESIN_MOTOR_1"/>
    <property type="match status" value="1"/>
</dbReference>
<comment type="similarity">
    <text evidence="6">Belongs to the TRAFAC class myosin-kinesin ATPase superfamily. Kinesin family.</text>
</comment>
<feature type="domain" description="Kinesin motor" evidence="9">
    <location>
        <begin position="1"/>
        <end position="323"/>
    </location>
</feature>
<dbReference type="InterPro" id="IPR027640">
    <property type="entry name" value="Kinesin-like_fam"/>
</dbReference>
<organism evidence="10 11">
    <name type="scientific">Racocetra fulgida</name>
    <dbReference type="NCBI Taxonomy" id="60492"/>
    <lineage>
        <taxon>Eukaryota</taxon>
        <taxon>Fungi</taxon>
        <taxon>Fungi incertae sedis</taxon>
        <taxon>Mucoromycota</taxon>
        <taxon>Glomeromycotina</taxon>
        <taxon>Glomeromycetes</taxon>
        <taxon>Diversisporales</taxon>
        <taxon>Gigasporaceae</taxon>
        <taxon>Racocetra</taxon>
    </lineage>
</organism>
<dbReference type="Proteomes" id="UP000789396">
    <property type="component" value="Unassembled WGS sequence"/>
</dbReference>
<dbReference type="GO" id="GO:0003777">
    <property type="term" value="F:microtubule motor activity"/>
    <property type="evidence" value="ECO:0007669"/>
    <property type="project" value="InterPro"/>
</dbReference>
<feature type="region of interest" description="Disordered" evidence="8">
    <location>
        <begin position="571"/>
        <end position="599"/>
    </location>
</feature>
<keyword evidence="5 7" id="KW-0175">Coiled coil</keyword>
<dbReference type="EMBL" id="CAJVPZ010000015">
    <property type="protein sequence ID" value="CAG8449167.1"/>
    <property type="molecule type" value="Genomic_DNA"/>
</dbReference>
<dbReference type="SMART" id="SM00129">
    <property type="entry name" value="KISc"/>
    <property type="match status" value="1"/>
</dbReference>
<feature type="compositionally biased region" description="Low complexity" evidence="8">
    <location>
        <begin position="1282"/>
        <end position="1300"/>
    </location>
</feature>
<evidence type="ECO:0000256" key="3">
    <source>
        <dbReference type="ARBA" id="ARBA00022741"/>
    </source>
</evidence>
<sequence length="1506" mass="169907">MTSTSVKIRPLSEKETIQGCTECLTLIPDAPQQILIGTDRSFTFDYVFPSDTEQDEVFQDCAISLLDKFVEGQTGSGKTYSMGTALDGSNSSPEHIGESTGMVPRSIHRLFEDLNNRKSKNPSYQFEVFVTFLELYNEDLVDLLNPQNRENVKKGKNDLMIREDSNGQIYWAGVKEIPVNSPKELLEVENIDDDKENCVLASETTSKKKKPKTLTSKITSKFHFVDLAGSERLKRTNAVGDRAKEGIAINGGLLALGNVISALGDESRKATHVPYRDSKLTRLLQDSLGGNSQTLMLACVSPADSNFMETLNTLKYANRARNIKNKVTVNESYGGNSVEINQLRSQIAQLKMEIQTLRSGGIDENNARKFEEEITHLRGELGLTKMRLQTTERELVMSNTEKNTLLMEIGFNDQDLSDADRAHKMKTHHIIQAYEQKILDYKSQVADLQAQTQSHAFMNPHKSSFAGSNPGREKGLHIKFPDDAHLNSSDDEAQNAEKKFRKRRSKKQKARAEGHFQISNDASVNPESSSYHEYPNSVKPANLEEAKSMFSHYDEHYIHEDDANDYEIHERRNSTDGGESDNSTRSSRGLRRRSAKAIEKAKEQIKQGFLLLKNGGSLNDDPLVSQLTKTPSSTKSESYIDQMMANHANNKEKRRSSSVSFSEIQTLEVPQWQESNPPPQPSTRRTSNSSRSVSFSDQPISPGSTKSSQNSYGLNTQQNALTLTRMLHQIQADIAVKEQLVTQLERAEQEFTYMRAEYEQRLAHMQETLITLQRERDAALKRAANAGTGVSTRDKNSILAELKARYEHKMKRLIQEIGELRRKYNDATQSNAATKNQNEVALKSMRAQIEQLKGEKLRMVKLMKERNDRVREMTERTQRELQNLRRKEKSAQEQKKRLERTSEMQKLMLEKRQKEVLQTAGKLKSVMTLLKRTSTPKSIAKAFRKNRKSTADSPSRRTSDDISNIHDDVYASGYEKKKLLDDAINKYITGRQQLSLLDELFNKRDNLHKEKQELLERREKIISNSAYEFTSDAQDLDDRIGMITSEITYISARIRALQSEAARNVATEQSENDIHQETQEQAGDNSKDSDDKGRRNSKSGKAEKRISFSLPDNPSPEASYDVAVTILRNLDSFESQTILESFFEDIVKLRTGEWSKQMTVAHQEKTIMDLNKSLLAMRRAAVMATAEYERRNKELEELLRRNNYHGNQDERSPSPITAENKELRLVGIEDDANNSLSWFDRIYETALAQVEAAISAKGTPIQENVSLSRRNSSHSTIQENISLSRRNSSHSNGSSSKRNSYCGSSSNAPVHSNESSSKRNSYCGPSSNPPPRLNTNFSRPPLPSDWFQKGTEVETPIESPGASSRTMKRVDSTGSNNKGSRDSGYFSGIDKRRSQSSMAHRDSSHMRQSSYGRSSPDSDDNASVTSERRLSISHHSHVRSVTPEGGNVYDRLSRSHTQSSSAKNTPTRRLMRHVKQNSGGVNSALAALEGRRNEYETTTEPLTASN</sequence>
<keyword evidence="2" id="KW-0963">Cytoplasm</keyword>
<feature type="compositionally biased region" description="Polar residues" evidence="8">
    <location>
        <begin position="1406"/>
        <end position="1425"/>
    </location>
</feature>
<feature type="compositionally biased region" description="Polar residues" evidence="8">
    <location>
        <begin position="1264"/>
        <end position="1281"/>
    </location>
</feature>
<dbReference type="InterPro" id="IPR019821">
    <property type="entry name" value="Kinesin_motor_CS"/>
</dbReference>
<feature type="compositionally biased region" description="Polar residues" evidence="8">
    <location>
        <begin position="517"/>
        <end position="531"/>
    </location>
</feature>
<feature type="compositionally biased region" description="Low complexity" evidence="8">
    <location>
        <begin position="682"/>
        <end position="696"/>
    </location>
</feature>
<dbReference type="GO" id="GO:0007018">
    <property type="term" value="P:microtubule-based movement"/>
    <property type="evidence" value="ECO:0007669"/>
    <property type="project" value="InterPro"/>
</dbReference>
<dbReference type="InterPro" id="IPR001752">
    <property type="entry name" value="Kinesin_motor_dom"/>
</dbReference>
<evidence type="ECO:0000256" key="1">
    <source>
        <dbReference type="ARBA" id="ARBA00004496"/>
    </source>
</evidence>
<evidence type="ECO:0000256" key="4">
    <source>
        <dbReference type="ARBA" id="ARBA00022840"/>
    </source>
</evidence>
<dbReference type="GO" id="GO:0008017">
    <property type="term" value="F:microtubule binding"/>
    <property type="evidence" value="ECO:0007669"/>
    <property type="project" value="InterPro"/>
</dbReference>
<evidence type="ECO:0000256" key="8">
    <source>
        <dbReference type="SAM" id="MobiDB-lite"/>
    </source>
</evidence>
<dbReference type="OrthoDB" id="3176171at2759"/>
<dbReference type="Pfam" id="PF25764">
    <property type="entry name" value="KIF21A_4th"/>
    <property type="match status" value="1"/>
</dbReference>
<dbReference type="SUPFAM" id="SSF52540">
    <property type="entry name" value="P-loop containing nucleoside triphosphate hydrolases"/>
    <property type="match status" value="1"/>
</dbReference>
<feature type="compositionally biased region" description="Basic and acidic residues" evidence="8">
    <location>
        <begin position="1389"/>
        <end position="1405"/>
    </location>
</feature>
<feature type="region of interest" description="Disordered" evidence="8">
    <location>
        <begin position="459"/>
        <end position="536"/>
    </location>
</feature>
<dbReference type="GO" id="GO:0005524">
    <property type="term" value="F:ATP binding"/>
    <property type="evidence" value="ECO:0007669"/>
    <property type="project" value="UniProtKB-KW"/>
</dbReference>
<evidence type="ECO:0000256" key="2">
    <source>
        <dbReference type="ARBA" id="ARBA00022490"/>
    </source>
</evidence>
<comment type="caution">
    <text evidence="10">The sequence shown here is derived from an EMBL/GenBank/DDBJ whole genome shotgun (WGS) entry which is preliminary data.</text>
</comment>
<feature type="region of interest" description="Disordered" evidence="8">
    <location>
        <begin position="1064"/>
        <end position="1114"/>
    </location>
</feature>
<protein>
    <submittedName>
        <fullName evidence="10">6987_t:CDS:1</fullName>
    </submittedName>
</protein>
<feature type="coiled-coil region" evidence="7">
    <location>
        <begin position="997"/>
        <end position="1024"/>
    </location>
</feature>
<comment type="caution">
    <text evidence="6">Lacks conserved residue(s) required for the propagation of feature annotation.</text>
</comment>
<dbReference type="PANTHER" id="PTHR47969:SF15">
    <property type="entry name" value="CHROMOSOME-ASSOCIATED KINESIN KIF4A-RELATED"/>
    <property type="match status" value="1"/>
</dbReference>
<dbReference type="PRINTS" id="PR00380">
    <property type="entry name" value="KINESINHEAVY"/>
</dbReference>
<keyword evidence="3" id="KW-0547">Nucleotide-binding</keyword>
<evidence type="ECO:0000256" key="5">
    <source>
        <dbReference type="ARBA" id="ARBA00023054"/>
    </source>
</evidence>
<feature type="region of interest" description="Disordered" evidence="8">
    <location>
        <begin position="1264"/>
        <end position="1506"/>
    </location>
</feature>